<name>A0A6M3LVR3_9ZZZZ</name>
<accession>A0A6M3LVR3</accession>
<evidence type="ECO:0000313" key="1">
    <source>
        <dbReference type="EMBL" id="QJA96735.1"/>
    </source>
</evidence>
<dbReference type="AlphaFoldDB" id="A0A6M3LVR3"/>
<organism evidence="1">
    <name type="scientific">viral metagenome</name>
    <dbReference type="NCBI Taxonomy" id="1070528"/>
    <lineage>
        <taxon>unclassified sequences</taxon>
        <taxon>metagenomes</taxon>
        <taxon>organismal metagenomes</taxon>
    </lineage>
</organism>
<reference evidence="1" key="1">
    <citation type="submission" date="2020-03" db="EMBL/GenBank/DDBJ databases">
        <title>The deep terrestrial virosphere.</title>
        <authorList>
            <person name="Holmfeldt K."/>
            <person name="Nilsson E."/>
            <person name="Simone D."/>
            <person name="Lopez-Fernandez M."/>
            <person name="Wu X."/>
            <person name="de Brujin I."/>
            <person name="Lundin D."/>
            <person name="Andersson A."/>
            <person name="Bertilsson S."/>
            <person name="Dopson M."/>
        </authorList>
    </citation>
    <scope>NUCLEOTIDE SEQUENCE</scope>
    <source>
        <strain evidence="1">MM415B07537</strain>
    </source>
</reference>
<dbReference type="EMBL" id="MT143428">
    <property type="protein sequence ID" value="QJA96735.1"/>
    <property type="molecule type" value="Genomic_DNA"/>
</dbReference>
<protein>
    <submittedName>
        <fullName evidence="1">Uncharacterized protein</fullName>
    </submittedName>
</protein>
<proteinExistence type="predicted"/>
<sequence length="50" mass="5999">MPLRNHHKASPYNLSYLYYTINRKGEVLKYLLKTLDKLLKVVYNKDIDSK</sequence>
<gene>
    <name evidence="1" type="ORF">MM415B07537_0010</name>
</gene>